<organism evidence="1 2">
    <name type="scientific">Methylobacterium ajmalii</name>
    <dbReference type="NCBI Taxonomy" id="2738439"/>
    <lineage>
        <taxon>Bacteria</taxon>
        <taxon>Pseudomonadati</taxon>
        <taxon>Pseudomonadota</taxon>
        <taxon>Alphaproteobacteria</taxon>
        <taxon>Hyphomicrobiales</taxon>
        <taxon>Methylobacteriaceae</taxon>
        <taxon>Methylobacterium</taxon>
    </lineage>
</organism>
<sequence length="115" mass="12981">MPLAAGRASTLIEIQVSTETRDPISNEPIQTWERFCQAWVSVDVRRGGEYFETGSRYSQTIQVLKGDWMELKDVTPGMRVVMGIPERVLDIKTVLPENDLRTQVRLECVAGEGAR</sequence>
<gene>
    <name evidence="1" type="ORF">PUR29_33080</name>
</gene>
<dbReference type="EMBL" id="JAQYXP010000005">
    <property type="protein sequence ID" value="MEN3238283.1"/>
    <property type="molecule type" value="Genomic_DNA"/>
</dbReference>
<accession>A0ABV0A3R3</accession>
<protein>
    <submittedName>
        <fullName evidence="1">Head-tail adaptor protein</fullName>
    </submittedName>
</protein>
<dbReference type="Pfam" id="PF05521">
    <property type="entry name" value="Phage_HCP"/>
    <property type="match status" value="1"/>
</dbReference>
<evidence type="ECO:0000313" key="1">
    <source>
        <dbReference type="EMBL" id="MEN3238283.1"/>
    </source>
</evidence>
<evidence type="ECO:0000313" key="2">
    <source>
        <dbReference type="Proteomes" id="UP001407347"/>
    </source>
</evidence>
<keyword evidence="2" id="KW-1185">Reference proteome</keyword>
<proteinExistence type="predicted"/>
<dbReference type="InterPro" id="IPR008767">
    <property type="entry name" value="Phage_SPP1_head-tail_adaptor"/>
</dbReference>
<comment type="caution">
    <text evidence="1">The sequence shown here is derived from an EMBL/GenBank/DDBJ whole genome shotgun (WGS) entry which is preliminary data.</text>
</comment>
<dbReference type="Gene3D" id="2.40.10.270">
    <property type="entry name" value="Bacteriophage SPP1 head-tail adaptor protein"/>
    <property type="match status" value="1"/>
</dbReference>
<reference evidence="1 2" key="1">
    <citation type="journal article" date="2023" name="PLoS ONE">
        <title>Complete genome assembly of Hawai'i environmental nontuberculous mycobacteria reveals unexpected co-isolation with methylobacteria.</title>
        <authorList>
            <person name="Hendrix J."/>
            <person name="Epperson L.E."/>
            <person name="Tong E.I."/>
            <person name="Chan Y.L."/>
            <person name="Hasan N.A."/>
            <person name="Dawrs S.N."/>
            <person name="Norton G.J."/>
            <person name="Virdi R."/>
            <person name="Crooks J.L."/>
            <person name="Chan E.D."/>
            <person name="Honda J.R."/>
            <person name="Strong M."/>
        </authorList>
    </citation>
    <scope>NUCLEOTIDE SEQUENCE [LARGE SCALE GENOMIC DNA]</scope>
    <source>
        <strain evidence="1 2">NJH_HI04-1</strain>
    </source>
</reference>
<dbReference type="RefSeq" id="WP_346013584.1">
    <property type="nucleotide sequence ID" value="NZ_JAQYXP010000005.1"/>
</dbReference>
<dbReference type="Proteomes" id="UP001407347">
    <property type="component" value="Unassembled WGS sequence"/>
</dbReference>
<name>A0ABV0A3R3_9HYPH</name>
<dbReference type="InterPro" id="IPR038666">
    <property type="entry name" value="SSP1_head-tail_sf"/>
</dbReference>